<proteinExistence type="predicted"/>
<dbReference type="EMBL" id="JENJ01000035">
    <property type="protein sequence ID" value="KGM95623.1"/>
    <property type="molecule type" value="Genomic_DNA"/>
</dbReference>
<accession>A0A0A0I4S1</accession>
<dbReference type="AlphaFoldDB" id="A0A0A0I4S1"/>
<evidence type="ECO:0000313" key="2">
    <source>
        <dbReference type="Proteomes" id="UP000030012"/>
    </source>
</evidence>
<dbReference type="RefSeq" id="WP_039255626.1">
    <property type="nucleotide sequence ID" value="NZ_JENJ01000035.1"/>
</dbReference>
<reference evidence="1 2" key="1">
    <citation type="submission" date="2014-01" db="EMBL/GenBank/DDBJ databases">
        <title>Plasmidome dynamics in the species complex Clostridium novyi sensu lato converts strains of independent lineages into distinctly different pathogens.</title>
        <authorList>
            <person name="Skarin H."/>
            <person name="Segerman B."/>
        </authorList>
    </citation>
    <scope>NUCLEOTIDE SEQUENCE [LARGE SCALE GENOMIC DNA]</scope>
    <source>
        <strain evidence="1 2">4552</strain>
    </source>
</reference>
<gene>
    <name evidence="1" type="ORF">Z968_08570</name>
</gene>
<comment type="caution">
    <text evidence="1">The sequence shown here is derived from an EMBL/GenBank/DDBJ whole genome shotgun (WGS) entry which is preliminary data.</text>
</comment>
<dbReference type="Proteomes" id="UP000030012">
    <property type="component" value="Unassembled WGS sequence"/>
</dbReference>
<name>A0A0A0I4S1_CLONO</name>
<organism evidence="1 2">
    <name type="scientific">Clostridium novyi A str. 4552</name>
    <dbReference type="NCBI Taxonomy" id="1444289"/>
    <lineage>
        <taxon>Bacteria</taxon>
        <taxon>Bacillati</taxon>
        <taxon>Bacillota</taxon>
        <taxon>Clostridia</taxon>
        <taxon>Eubacteriales</taxon>
        <taxon>Clostridiaceae</taxon>
        <taxon>Clostridium</taxon>
    </lineage>
</organism>
<protein>
    <submittedName>
        <fullName evidence="1">Uncharacterized protein</fullName>
    </submittedName>
</protein>
<sequence>MISIEEVKLLENLKEELEKNMDSIGEKTVNTNYIIDSIQQFKRYFTNLDFTIEENLDNGKNSITHKKIVATYKNFKIVLLVPIDNIDRVWKLCIGYDVNSYKNWYYIFINNIGDYNIDIGNLDYRSQESIKNEISKKKYELEALKSMIESNYNCLFQLRNKQNCIIYDKCKNFMELLEKIFEYKM</sequence>
<evidence type="ECO:0000313" key="1">
    <source>
        <dbReference type="EMBL" id="KGM95623.1"/>
    </source>
</evidence>